<dbReference type="PANTHER" id="PTHR43179:SF7">
    <property type="entry name" value="RHAMNOSYLTRANSFERASE WBBL"/>
    <property type="match status" value="1"/>
</dbReference>
<dbReference type="Proteomes" id="UP001597541">
    <property type="component" value="Unassembled WGS sequence"/>
</dbReference>
<dbReference type="RefSeq" id="WP_377601863.1">
    <property type="nucleotide sequence ID" value="NZ_JBHUME010000007.1"/>
</dbReference>
<keyword evidence="3" id="KW-1185">Reference proteome</keyword>
<comment type="caution">
    <text evidence="2">The sequence shown here is derived from an EMBL/GenBank/DDBJ whole genome shotgun (WGS) entry which is preliminary data.</text>
</comment>
<evidence type="ECO:0000313" key="2">
    <source>
        <dbReference type="EMBL" id="MFD2612359.1"/>
    </source>
</evidence>
<keyword evidence="2" id="KW-0328">Glycosyltransferase</keyword>
<dbReference type="InterPro" id="IPR001173">
    <property type="entry name" value="Glyco_trans_2-like"/>
</dbReference>
<dbReference type="EC" id="2.4.-.-" evidence="2"/>
<gene>
    <name evidence="2" type="ORF">ACFSUF_07990</name>
</gene>
<proteinExistence type="predicted"/>
<dbReference type="CDD" id="cd04186">
    <property type="entry name" value="GT_2_like_c"/>
    <property type="match status" value="1"/>
</dbReference>
<feature type="domain" description="Glycosyltransferase 2-like" evidence="1">
    <location>
        <begin position="49"/>
        <end position="217"/>
    </location>
</feature>
<keyword evidence="2" id="KW-0808">Transferase</keyword>
<dbReference type="Gene3D" id="3.90.550.10">
    <property type="entry name" value="Spore Coat Polysaccharide Biosynthesis Protein SpsA, Chain A"/>
    <property type="match status" value="1"/>
</dbReference>
<sequence length="442" mass="49484">MKAQPRKRPAGLRSRLGYQAGYGAGFNKGFDEGFNQGWEAGGRLFEGTSIIIPTYNQQGFLQECIESIRAFTPQPYEIIVVDNGSTDGTVPYLQSVGGGNLRYRAVGHNLGFAGAVNQGLQMARGSTLLLLNNDTVVTANWLSNLMRCLHEYPGAGIVGPVTNYISGEQLVDTSYRSVEEMQRYAAENNVSDPARWTVTARMTGFCMLMTRDVFHRLGYFDEGFEIGNCEDDDYGLRLRMLGLKLVIARDAFIHHYGSVSMKTLQSRFQEVYEKNMMFYISKWGEPQFVLDRILSDHTLRTIDLYPDRVAVRGPDSAAYWIEGGLRYQIEGGPADYAATRISRPDLRSWPLTGTVSLEELHTKLADLQHPDQQMREGTIASAPDGRCYRLEGGTLRWIVNGHALASWNFHEYNRTEIQDKDLAGFPQGLPIIAPPVLKADNL</sequence>
<dbReference type="SUPFAM" id="SSF53448">
    <property type="entry name" value="Nucleotide-diphospho-sugar transferases"/>
    <property type="match status" value="1"/>
</dbReference>
<dbReference type="InterPro" id="IPR029044">
    <property type="entry name" value="Nucleotide-diphossugar_trans"/>
</dbReference>
<dbReference type="Pfam" id="PF00535">
    <property type="entry name" value="Glycos_transf_2"/>
    <property type="match status" value="1"/>
</dbReference>
<accession>A0ABW5PB74</accession>
<reference evidence="3" key="1">
    <citation type="journal article" date="2019" name="Int. J. Syst. Evol. Microbiol.">
        <title>The Global Catalogue of Microorganisms (GCM) 10K type strain sequencing project: providing services to taxonomists for standard genome sequencing and annotation.</title>
        <authorList>
            <consortium name="The Broad Institute Genomics Platform"/>
            <consortium name="The Broad Institute Genome Sequencing Center for Infectious Disease"/>
            <person name="Wu L."/>
            <person name="Ma J."/>
        </authorList>
    </citation>
    <scope>NUCLEOTIDE SEQUENCE [LARGE SCALE GENOMIC DNA]</scope>
    <source>
        <strain evidence="3">KCTC 3950</strain>
    </source>
</reference>
<protein>
    <submittedName>
        <fullName evidence="2">Glycosyltransferase family 2 protein</fullName>
        <ecNumber evidence="2">2.4.-.-</ecNumber>
    </submittedName>
</protein>
<dbReference type="EMBL" id="JBHUME010000007">
    <property type="protein sequence ID" value="MFD2612359.1"/>
    <property type="molecule type" value="Genomic_DNA"/>
</dbReference>
<organism evidence="2 3">
    <name type="scientific">Paenibacillus gansuensis</name>
    <dbReference type="NCBI Taxonomy" id="306542"/>
    <lineage>
        <taxon>Bacteria</taxon>
        <taxon>Bacillati</taxon>
        <taxon>Bacillota</taxon>
        <taxon>Bacilli</taxon>
        <taxon>Bacillales</taxon>
        <taxon>Paenibacillaceae</taxon>
        <taxon>Paenibacillus</taxon>
    </lineage>
</organism>
<evidence type="ECO:0000313" key="3">
    <source>
        <dbReference type="Proteomes" id="UP001597541"/>
    </source>
</evidence>
<dbReference type="GO" id="GO:0016757">
    <property type="term" value="F:glycosyltransferase activity"/>
    <property type="evidence" value="ECO:0007669"/>
    <property type="project" value="UniProtKB-KW"/>
</dbReference>
<dbReference type="PANTHER" id="PTHR43179">
    <property type="entry name" value="RHAMNOSYLTRANSFERASE WBBL"/>
    <property type="match status" value="1"/>
</dbReference>
<name>A0ABW5PB74_9BACL</name>
<evidence type="ECO:0000259" key="1">
    <source>
        <dbReference type="Pfam" id="PF00535"/>
    </source>
</evidence>